<comment type="caution">
    <text evidence="2">The sequence shown here is derived from an EMBL/GenBank/DDBJ whole genome shotgun (WGS) entry which is preliminary data.</text>
</comment>
<proteinExistence type="predicted"/>
<gene>
    <name evidence="2" type="ORF">MAG551_00197</name>
</gene>
<name>A0A942A0K3_9BACT</name>
<sequence length="204" mass="23284">MRKYLLLHILIVSFVFICPPIMLAEDEPQITLNSTYRDLSVYHVQSISNISIRKKHDYGFYGYSTVTHRYENKSISEDNVVINYATGLMWHQSGSEKNMGWNEAKQWVGDLNGRGYAGYHDWRLPTVEEAASLLELSRLAGDLYIDTVFDVKQSGIWTGDKNDSASYLDGVWSVRFKGGAYGAGNVIWCYENASNYVRPVRSMK</sequence>
<evidence type="ECO:0000259" key="1">
    <source>
        <dbReference type="Pfam" id="PF07603"/>
    </source>
</evidence>
<evidence type="ECO:0000313" key="3">
    <source>
        <dbReference type="Proteomes" id="UP000722750"/>
    </source>
</evidence>
<feature type="domain" description="Lcl C-terminal" evidence="1">
    <location>
        <begin position="80"/>
        <end position="201"/>
    </location>
</feature>
<evidence type="ECO:0000313" key="2">
    <source>
        <dbReference type="EMBL" id="MBS1257161.1"/>
    </source>
</evidence>
<dbReference type="Pfam" id="PF07603">
    <property type="entry name" value="Lcl_C"/>
    <property type="match status" value="1"/>
</dbReference>
<dbReference type="AlphaFoldDB" id="A0A942A0K3"/>
<dbReference type="InterPro" id="IPR011460">
    <property type="entry name" value="Lcl_C"/>
</dbReference>
<dbReference type="EMBL" id="JAANXD010000012">
    <property type="protein sequence ID" value="MBS1257161.1"/>
    <property type="molecule type" value="Genomic_DNA"/>
</dbReference>
<protein>
    <recommendedName>
        <fullName evidence="1">Lcl C-terminal domain-containing protein</fullName>
    </recommendedName>
</protein>
<organism evidence="2 3">
    <name type="scientific">Candidatus Scalindua arabica</name>
    <dbReference type="NCBI Taxonomy" id="1127984"/>
    <lineage>
        <taxon>Bacteria</taxon>
        <taxon>Pseudomonadati</taxon>
        <taxon>Planctomycetota</taxon>
        <taxon>Candidatus Brocadiia</taxon>
        <taxon>Candidatus Brocadiales</taxon>
        <taxon>Candidatus Scalinduaceae</taxon>
        <taxon>Candidatus Scalindua</taxon>
    </lineage>
</organism>
<accession>A0A942A0K3</accession>
<reference evidence="2" key="1">
    <citation type="journal article" date="2021" name="ISME J.">
        <title>Fine-scale metabolic discontinuity in a stratified prokaryote microbiome of a Red Sea deep halocline.</title>
        <authorList>
            <person name="Michoud G."/>
            <person name="Ngugi D.K."/>
            <person name="Barozzi A."/>
            <person name="Merlino G."/>
            <person name="Calleja M.L."/>
            <person name="Delgado-Huertas A."/>
            <person name="Moran X.A.G."/>
            <person name="Daffonchio D."/>
        </authorList>
    </citation>
    <scope>NUCLEOTIDE SEQUENCE</scope>
    <source>
        <strain evidence="2">SuakinDeep_MAG55_1</strain>
    </source>
</reference>
<dbReference type="Proteomes" id="UP000722750">
    <property type="component" value="Unassembled WGS sequence"/>
</dbReference>